<dbReference type="InterPro" id="IPR011057">
    <property type="entry name" value="Mss4-like_sf"/>
</dbReference>
<evidence type="ECO:0000313" key="7">
    <source>
        <dbReference type="Proteomes" id="UP000788153"/>
    </source>
</evidence>
<keyword evidence="4" id="KW-0456">Lyase</keyword>
<evidence type="ECO:0000256" key="3">
    <source>
        <dbReference type="ARBA" id="ARBA00022833"/>
    </source>
</evidence>
<dbReference type="SUPFAM" id="SSF51316">
    <property type="entry name" value="Mss4-like"/>
    <property type="match status" value="1"/>
</dbReference>
<comment type="similarity">
    <text evidence="1">Belongs to the Gfa family.</text>
</comment>
<accession>A0ABX0U0R2</accession>
<feature type="domain" description="CENP-V/GFA" evidence="5">
    <location>
        <begin position="8"/>
        <end position="112"/>
    </location>
</feature>
<keyword evidence="2" id="KW-0479">Metal-binding</keyword>
<keyword evidence="7" id="KW-1185">Reference proteome</keyword>
<sequence>MAEPVQPTEGSCRCGAVAFRVTAAPMLTMACHCTGCQKMTGSAFSTSVAIPTDGFEVVAGETVRGGLGTGDLHHHHCDACKSWLFTTFASDMGFINVRATLLDDAAAFVPFVETFVAEKLPWADTPAPHKFDAFPPIEAMGPIVQEFSAR</sequence>
<evidence type="ECO:0000313" key="6">
    <source>
        <dbReference type="EMBL" id="NIJ24151.1"/>
    </source>
</evidence>
<protein>
    <recommendedName>
        <fullName evidence="5">CENP-V/GFA domain-containing protein</fullName>
    </recommendedName>
</protein>
<keyword evidence="3" id="KW-0862">Zinc</keyword>
<name>A0ABX0U0R2_9SPHN</name>
<evidence type="ECO:0000259" key="5">
    <source>
        <dbReference type="PROSITE" id="PS51891"/>
    </source>
</evidence>
<evidence type="ECO:0000256" key="4">
    <source>
        <dbReference type="ARBA" id="ARBA00023239"/>
    </source>
</evidence>
<dbReference type="PANTHER" id="PTHR33337">
    <property type="entry name" value="GFA DOMAIN-CONTAINING PROTEIN"/>
    <property type="match status" value="1"/>
</dbReference>
<dbReference type="EMBL" id="JAASQP010000001">
    <property type="protein sequence ID" value="NIJ24151.1"/>
    <property type="molecule type" value="Genomic_DNA"/>
</dbReference>
<evidence type="ECO:0000256" key="1">
    <source>
        <dbReference type="ARBA" id="ARBA00005495"/>
    </source>
</evidence>
<proteinExistence type="inferred from homology"/>
<dbReference type="PANTHER" id="PTHR33337:SF40">
    <property type="entry name" value="CENP-V_GFA DOMAIN-CONTAINING PROTEIN-RELATED"/>
    <property type="match status" value="1"/>
</dbReference>
<evidence type="ECO:0000256" key="2">
    <source>
        <dbReference type="ARBA" id="ARBA00022723"/>
    </source>
</evidence>
<dbReference type="Proteomes" id="UP000788153">
    <property type="component" value="Unassembled WGS sequence"/>
</dbReference>
<gene>
    <name evidence="6" type="ORF">FHT01_001693</name>
</gene>
<dbReference type="Pfam" id="PF04828">
    <property type="entry name" value="GFA"/>
    <property type="match status" value="1"/>
</dbReference>
<dbReference type="Gene3D" id="3.90.1590.10">
    <property type="entry name" value="glutathione-dependent formaldehyde- activating enzyme (gfa)"/>
    <property type="match status" value="1"/>
</dbReference>
<dbReference type="RefSeq" id="WP_140046552.1">
    <property type="nucleotide sequence ID" value="NZ_BAAAEV010000001.1"/>
</dbReference>
<dbReference type="InterPro" id="IPR006913">
    <property type="entry name" value="CENP-V/GFA"/>
</dbReference>
<comment type="caution">
    <text evidence="6">The sequence shown here is derived from an EMBL/GenBank/DDBJ whole genome shotgun (WGS) entry which is preliminary data.</text>
</comment>
<reference evidence="6 7" key="1">
    <citation type="submission" date="2020-03" db="EMBL/GenBank/DDBJ databases">
        <title>Genomic Encyclopedia of Type Strains, Phase IV (KMG-IV): sequencing the most valuable type-strain genomes for metagenomic binning, comparative biology and taxonomic classification.</title>
        <authorList>
            <person name="Goeker M."/>
        </authorList>
    </citation>
    <scope>NUCLEOTIDE SEQUENCE [LARGE SCALE GENOMIC DNA]</scope>
    <source>
        <strain evidence="6 7">DSM 22753</strain>
    </source>
</reference>
<organism evidence="6 7">
    <name type="scientific">Sphingomonas japonica</name>
    <dbReference type="NCBI Taxonomy" id="511662"/>
    <lineage>
        <taxon>Bacteria</taxon>
        <taxon>Pseudomonadati</taxon>
        <taxon>Pseudomonadota</taxon>
        <taxon>Alphaproteobacteria</taxon>
        <taxon>Sphingomonadales</taxon>
        <taxon>Sphingomonadaceae</taxon>
        <taxon>Sphingomonas</taxon>
    </lineage>
</organism>
<dbReference type="PROSITE" id="PS51891">
    <property type="entry name" value="CENP_V_GFA"/>
    <property type="match status" value="1"/>
</dbReference>